<sequence>MRRMKIAKLLLLLVCINVNAQDNYNLVIGTYTNACESKGIYVYDFNVATQDFKPKSSTDGVINPSFLTVSPTNNVIYSVNEDGDKSNISAFKYVPSTGKLNLLNKKDAEGADPCYIINDDKNVIAANYTSGSIAVFGKKHDGSLTDAKQVIKLTGSSINKDRQQSAHIHTVYFSPDKKYVFTTDLGSDKIYMYSYNPNGGDKILTLKDTINVKPGSGPRHLVFNPNGIFMYLLQEIDGTLTAFSYSNDKLAVIQETTVVTKDFVGMNSAADIHLTADGRFMYATNRGTANTISVFKVHSNGKINVVQTMSTMGTGPRNFVIDPTESLVLIANQTTNNVVIFKRDKVSGLLTDTGKKIELCSPVFLMFTAK</sequence>
<dbReference type="SUPFAM" id="SSF51004">
    <property type="entry name" value="C-terminal (heme d1) domain of cytochrome cd1-nitrite reductase"/>
    <property type="match status" value="1"/>
</dbReference>
<reference evidence="4 5" key="1">
    <citation type="submission" date="2019-01" db="EMBL/GenBank/DDBJ databases">
        <title>Flavobacterium sp. nov.,isolated from freshwater.</title>
        <authorList>
            <person name="Zhang R."/>
            <person name="Du Z.-J."/>
        </authorList>
    </citation>
    <scope>NUCLEOTIDE SEQUENCE [LARGE SCALE GENOMIC DNA]</scope>
    <source>
        <strain evidence="4 5">1E403</strain>
    </source>
</reference>
<proteinExistence type="inferred from homology"/>
<evidence type="ECO:0000256" key="1">
    <source>
        <dbReference type="ARBA" id="ARBA00005564"/>
    </source>
</evidence>
<name>A0A3S3Q322_9FLAO</name>
<dbReference type="OrthoDB" id="9790815at2"/>
<keyword evidence="2" id="KW-0313">Glucose metabolism</keyword>
<keyword evidence="3" id="KW-0732">Signal</keyword>
<dbReference type="GO" id="GO:0017057">
    <property type="term" value="F:6-phosphogluconolactonase activity"/>
    <property type="evidence" value="ECO:0007669"/>
    <property type="project" value="TreeGrafter"/>
</dbReference>
<keyword evidence="5" id="KW-1185">Reference proteome</keyword>
<dbReference type="InterPro" id="IPR050282">
    <property type="entry name" value="Cycloisomerase_2"/>
</dbReference>
<accession>A0A3S3Q322</accession>
<dbReference type="EMBL" id="SBII01000015">
    <property type="protein sequence ID" value="RWW92013.1"/>
    <property type="molecule type" value="Genomic_DNA"/>
</dbReference>
<feature type="chain" id="PRO_5018622320" evidence="3">
    <location>
        <begin position="21"/>
        <end position="370"/>
    </location>
</feature>
<dbReference type="Proteomes" id="UP000287527">
    <property type="component" value="Unassembled WGS sequence"/>
</dbReference>
<comment type="caution">
    <text evidence="4">The sequence shown here is derived from an EMBL/GenBank/DDBJ whole genome shotgun (WGS) entry which is preliminary data.</text>
</comment>
<evidence type="ECO:0000256" key="3">
    <source>
        <dbReference type="SAM" id="SignalP"/>
    </source>
</evidence>
<protein>
    <submittedName>
        <fullName evidence="4">Lactonase family protein</fullName>
    </submittedName>
</protein>
<dbReference type="Gene3D" id="2.130.10.10">
    <property type="entry name" value="YVTN repeat-like/Quinoprotein amine dehydrogenase"/>
    <property type="match status" value="1"/>
</dbReference>
<organism evidence="4 5">
    <name type="scientific">Flavobacterium cerinum</name>
    <dbReference type="NCBI Taxonomy" id="2502784"/>
    <lineage>
        <taxon>Bacteria</taxon>
        <taxon>Pseudomonadati</taxon>
        <taxon>Bacteroidota</taxon>
        <taxon>Flavobacteriia</taxon>
        <taxon>Flavobacteriales</taxon>
        <taxon>Flavobacteriaceae</taxon>
        <taxon>Flavobacterium</taxon>
    </lineage>
</organism>
<dbReference type="GO" id="GO:0006006">
    <property type="term" value="P:glucose metabolic process"/>
    <property type="evidence" value="ECO:0007669"/>
    <property type="project" value="UniProtKB-KW"/>
</dbReference>
<dbReference type="InterPro" id="IPR019405">
    <property type="entry name" value="Lactonase_7-beta_prop"/>
</dbReference>
<evidence type="ECO:0000313" key="4">
    <source>
        <dbReference type="EMBL" id="RWW92013.1"/>
    </source>
</evidence>
<dbReference type="PANTHER" id="PTHR30344:SF1">
    <property type="entry name" value="6-PHOSPHOGLUCONOLACTONASE"/>
    <property type="match status" value="1"/>
</dbReference>
<dbReference type="Pfam" id="PF10282">
    <property type="entry name" value="Lactonase"/>
    <property type="match status" value="1"/>
</dbReference>
<dbReference type="PANTHER" id="PTHR30344">
    <property type="entry name" value="6-PHOSPHOGLUCONOLACTONASE-RELATED"/>
    <property type="match status" value="1"/>
</dbReference>
<gene>
    <name evidence="4" type="ORF">EPI11_17295</name>
</gene>
<evidence type="ECO:0000313" key="5">
    <source>
        <dbReference type="Proteomes" id="UP000287527"/>
    </source>
</evidence>
<comment type="similarity">
    <text evidence="1">Belongs to the cycloisomerase 2 family.</text>
</comment>
<dbReference type="AlphaFoldDB" id="A0A3S3Q322"/>
<dbReference type="FunFam" id="2.130.10.10:FF:000306">
    <property type="entry name" value="3-carboxymuconate cyclase"/>
    <property type="match status" value="1"/>
</dbReference>
<feature type="signal peptide" evidence="3">
    <location>
        <begin position="1"/>
        <end position="20"/>
    </location>
</feature>
<dbReference type="InterPro" id="IPR011048">
    <property type="entry name" value="Haem_d1_sf"/>
</dbReference>
<dbReference type="InterPro" id="IPR015943">
    <property type="entry name" value="WD40/YVTN_repeat-like_dom_sf"/>
</dbReference>
<evidence type="ECO:0000256" key="2">
    <source>
        <dbReference type="ARBA" id="ARBA00022526"/>
    </source>
</evidence>
<keyword evidence="2" id="KW-0119">Carbohydrate metabolism</keyword>